<dbReference type="AlphaFoldDB" id="A0A3B1DT68"/>
<keyword evidence="4 7" id="KW-1133">Transmembrane helix</keyword>
<feature type="transmembrane region" description="Helical" evidence="7">
    <location>
        <begin position="19"/>
        <end position="39"/>
    </location>
</feature>
<name>A0A3B1DT68_9ZZZZ</name>
<dbReference type="PANTHER" id="PTHR43448">
    <property type="entry name" value="PROTOHEME IX FARNESYLTRANSFERASE, MITOCHONDRIAL"/>
    <property type="match status" value="1"/>
</dbReference>
<dbReference type="InterPro" id="IPR044878">
    <property type="entry name" value="UbiA_sf"/>
</dbReference>
<evidence type="ECO:0000256" key="1">
    <source>
        <dbReference type="ARBA" id="ARBA00004141"/>
    </source>
</evidence>
<dbReference type="CDD" id="cd13957">
    <property type="entry name" value="PT_UbiA_Cox10"/>
    <property type="match status" value="1"/>
</dbReference>
<dbReference type="FunFam" id="1.10.357.140:FF:000006">
    <property type="entry name" value="Protoheme IX farnesyltransferase, mitochondrial"/>
    <property type="match status" value="1"/>
</dbReference>
<organism evidence="8">
    <name type="scientific">hydrothermal vent metagenome</name>
    <dbReference type="NCBI Taxonomy" id="652676"/>
    <lineage>
        <taxon>unclassified sequences</taxon>
        <taxon>metagenomes</taxon>
        <taxon>ecological metagenomes</taxon>
    </lineage>
</organism>
<feature type="transmembrane region" description="Helical" evidence="7">
    <location>
        <begin position="164"/>
        <end position="188"/>
    </location>
</feature>
<dbReference type="HAMAP" id="MF_00154">
    <property type="entry name" value="CyoE_CtaB"/>
    <property type="match status" value="1"/>
</dbReference>
<dbReference type="PANTHER" id="PTHR43448:SF2">
    <property type="entry name" value="PROTOHEME IX FARNESYLTRANSFERASE, MITOCHONDRIAL"/>
    <property type="match status" value="1"/>
</dbReference>
<feature type="transmembrane region" description="Helical" evidence="7">
    <location>
        <begin position="268"/>
        <end position="285"/>
    </location>
</feature>
<feature type="transmembrane region" description="Helical" evidence="7">
    <location>
        <begin position="45"/>
        <end position="65"/>
    </location>
</feature>
<proteinExistence type="inferred from homology"/>
<feature type="transmembrane region" description="Helical" evidence="7">
    <location>
        <begin position="137"/>
        <end position="158"/>
    </location>
</feature>
<dbReference type="EC" id="2.5.1.-" evidence="8"/>
<dbReference type="GO" id="GO:0008495">
    <property type="term" value="F:protoheme IX farnesyltransferase activity"/>
    <property type="evidence" value="ECO:0007669"/>
    <property type="project" value="InterPro"/>
</dbReference>
<dbReference type="InterPro" id="IPR000537">
    <property type="entry name" value="UbiA_prenyltransferase"/>
</dbReference>
<keyword evidence="6 7" id="KW-0472">Membrane</keyword>
<keyword evidence="5" id="KW-0350">Heme biosynthesis</keyword>
<gene>
    <name evidence="8" type="ORF">MNBD_UNCLBAC01-1789</name>
</gene>
<feature type="transmembrane region" description="Helical" evidence="7">
    <location>
        <begin position="86"/>
        <end position="106"/>
    </location>
</feature>
<accession>A0A3B1DT68</accession>
<comment type="subcellular location">
    <subcellularLocation>
        <location evidence="1">Membrane</location>
        <topology evidence="1">Multi-pass membrane protein</topology>
    </subcellularLocation>
</comment>
<dbReference type="NCBIfam" id="NF003349">
    <property type="entry name" value="PRK04375.1-2"/>
    <property type="match status" value="1"/>
</dbReference>
<dbReference type="InterPro" id="IPR006369">
    <property type="entry name" value="Protohaem_IX_farnesylTrfase"/>
</dbReference>
<keyword evidence="2 8" id="KW-0808">Transferase</keyword>
<evidence type="ECO:0000313" key="8">
    <source>
        <dbReference type="EMBL" id="VAX35025.1"/>
    </source>
</evidence>
<dbReference type="GO" id="GO:0005739">
    <property type="term" value="C:mitochondrion"/>
    <property type="evidence" value="ECO:0007669"/>
    <property type="project" value="TreeGrafter"/>
</dbReference>
<evidence type="ECO:0000256" key="5">
    <source>
        <dbReference type="ARBA" id="ARBA00023133"/>
    </source>
</evidence>
<sequence length="289" mass="31859">MHLDCNILKNYIELTKPRILALVLVTTVLGFFMGGEGIISYALLAYLLIGTALTCAGSSVLNQYLERDFDSKMERTKNRPIPAGTISPAKALNFGIILILSGIFLLYVKTNILTAFLSLLTTFLYILVYTPMKRINWLNTTIGAIPGAIPPLGGWAAATGTLNFHAGVLFLILFLWQHPHFYAIAWMLKEDYRKAGFQMLPVIDKDGKRTFQQILIFSIILIPVSIIPALTGLSGRVYLLGAIISGMGLLFVSKKLIDSHTIADARNLLKATVIYLPILLILIVSDATF</sequence>
<evidence type="ECO:0000256" key="2">
    <source>
        <dbReference type="ARBA" id="ARBA00022679"/>
    </source>
</evidence>
<feature type="transmembrane region" description="Helical" evidence="7">
    <location>
        <begin position="214"/>
        <end position="231"/>
    </location>
</feature>
<dbReference type="Pfam" id="PF01040">
    <property type="entry name" value="UbiA"/>
    <property type="match status" value="1"/>
</dbReference>
<dbReference type="NCBIfam" id="TIGR01473">
    <property type="entry name" value="cyoE_ctaB"/>
    <property type="match status" value="1"/>
</dbReference>
<feature type="transmembrane region" description="Helical" evidence="7">
    <location>
        <begin position="237"/>
        <end position="256"/>
    </location>
</feature>
<dbReference type="PROSITE" id="PS00943">
    <property type="entry name" value="UBIA"/>
    <property type="match status" value="1"/>
</dbReference>
<dbReference type="Gene3D" id="1.10.357.140">
    <property type="entry name" value="UbiA prenyltransferase"/>
    <property type="match status" value="1"/>
</dbReference>
<evidence type="ECO:0000256" key="3">
    <source>
        <dbReference type="ARBA" id="ARBA00022692"/>
    </source>
</evidence>
<dbReference type="GO" id="GO:0016020">
    <property type="term" value="C:membrane"/>
    <property type="evidence" value="ECO:0007669"/>
    <property type="project" value="UniProtKB-SubCell"/>
</dbReference>
<dbReference type="InterPro" id="IPR030470">
    <property type="entry name" value="UbiA_prenylTrfase_CS"/>
</dbReference>
<dbReference type="GO" id="GO:0006784">
    <property type="term" value="P:heme A biosynthetic process"/>
    <property type="evidence" value="ECO:0007669"/>
    <property type="project" value="TreeGrafter"/>
</dbReference>
<feature type="transmembrane region" description="Helical" evidence="7">
    <location>
        <begin position="112"/>
        <end position="130"/>
    </location>
</feature>
<reference evidence="8" key="1">
    <citation type="submission" date="2018-06" db="EMBL/GenBank/DDBJ databases">
        <authorList>
            <person name="Zhirakovskaya E."/>
        </authorList>
    </citation>
    <scope>NUCLEOTIDE SEQUENCE</scope>
</reference>
<evidence type="ECO:0000256" key="7">
    <source>
        <dbReference type="SAM" id="Phobius"/>
    </source>
</evidence>
<protein>
    <submittedName>
        <fullName evidence="8">Heme O synthase, protoheme IX farnesyltransferase COX10-CtaB</fullName>
        <ecNumber evidence="8">2.5.1.-</ecNumber>
    </submittedName>
</protein>
<evidence type="ECO:0000256" key="6">
    <source>
        <dbReference type="ARBA" id="ARBA00023136"/>
    </source>
</evidence>
<evidence type="ECO:0000256" key="4">
    <source>
        <dbReference type="ARBA" id="ARBA00022989"/>
    </source>
</evidence>
<dbReference type="EMBL" id="UOGJ01000024">
    <property type="protein sequence ID" value="VAX35025.1"/>
    <property type="molecule type" value="Genomic_DNA"/>
</dbReference>
<keyword evidence="3 7" id="KW-0812">Transmembrane</keyword>